<proteinExistence type="predicted"/>
<evidence type="ECO:0000313" key="1">
    <source>
        <dbReference type="EMBL" id="KAF2721832.1"/>
    </source>
</evidence>
<organism evidence="1 2">
    <name type="scientific">Polychaeton citri CBS 116435</name>
    <dbReference type="NCBI Taxonomy" id="1314669"/>
    <lineage>
        <taxon>Eukaryota</taxon>
        <taxon>Fungi</taxon>
        <taxon>Dikarya</taxon>
        <taxon>Ascomycota</taxon>
        <taxon>Pezizomycotina</taxon>
        <taxon>Dothideomycetes</taxon>
        <taxon>Dothideomycetidae</taxon>
        <taxon>Capnodiales</taxon>
        <taxon>Capnodiaceae</taxon>
        <taxon>Polychaeton</taxon>
    </lineage>
</organism>
<protein>
    <submittedName>
        <fullName evidence="1">Uncharacterized protein</fullName>
    </submittedName>
</protein>
<comment type="caution">
    <text evidence="1">The sequence shown here is derived from an EMBL/GenBank/DDBJ whole genome shotgun (WGS) entry which is preliminary data.</text>
</comment>
<dbReference type="Proteomes" id="UP000799441">
    <property type="component" value="Unassembled WGS sequence"/>
</dbReference>
<name>A0A9P4Q736_9PEZI</name>
<reference evidence="1" key="1">
    <citation type="journal article" date="2020" name="Stud. Mycol.">
        <title>101 Dothideomycetes genomes: a test case for predicting lifestyles and emergence of pathogens.</title>
        <authorList>
            <person name="Haridas S."/>
            <person name="Albert R."/>
            <person name="Binder M."/>
            <person name="Bloem J."/>
            <person name="Labutti K."/>
            <person name="Salamov A."/>
            <person name="Andreopoulos B."/>
            <person name="Baker S."/>
            <person name="Barry K."/>
            <person name="Bills G."/>
            <person name="Bluhm B."/>
            <person name="Cannon C."/>
            <person name="Castanera R."/>
            <person name="Culley D."/>
            <person name="Daum C."/>
            <person name="Ezra D."/>
            <person name="Gonzalez J."/>
            <person name="Henrissat B."/>
            <person name="Kuo A."/>
            <person name="Liang C."/>
            <person name="Lipzen A."/>
            <person name="Lutzoni F."/>
            <person name="Magnuson J."/>
            <person name="Mondo S."/>
            <person name="Nolan M."/>
            <person name="Ohm R."/>
            <person name="Pangilinan J."/>
            <person name="Park H.-J."/>
            <person name="Ramirez L."/>
            <person name="Alfaro M."/>
            <person name="Sun H."/>
            <person name="Tritt A."/>
            <person name="Yoshinaga Y."/>
            <person name="Zwiers L.-H."/>
            <person name="Turgeon B."/>
            <person name="Goodwin S."/>
            <person name="Spatafora J."/>
            <person name="Crous P."/>
            <person name="Grigoriev I."/>
        </authorList>
    </citation>
    <scope>NUCLEOTIDE SEQUENCE</scope>
    <source>
        <strain evidence="1">CBS 116435</strain>
    </source>
</reference>
<sequence length="160" mass="17499">MLSGTIPHVSPREKAKALGLSDVPTQCPLVALQVQANSARLWRQGSGPRALTTQSDCPRWQGVEDWRQACGRSILQAGPSVTHYTCRRARRNSGAADGRWSAISDRRRRRRCCDAPESHDLWHSTGAPSSSSLGGAVMHLLPVRKIPRVGPTQHAAQHRA</sequence>
<keyword evidence="2" id="KW-1185">Reference proteome</keyword>
<accession>A0A9P4Q736</accession>
<evidence type="ECO:0000313" key="2">
    <source>
        <dbReference type="Proteomes" id="UP000799441"/>
    </source>
</evidence>
<gene>
    <name evidence="1" type="ORF">K431DRAFT_64578</name>
</gene>
<dbReference type="AlphaFoldDB" id="A0A9P4Q736"/>
<dbReference type="EMBL" id="MU003787">
    <property type="protein sequence ID" value="KAF2721832.1"/>
    <property type="molecule type" value="Genomic_DNA"/>
</dbReference>